<reference evidence="2" key="2">
    <citation type="submission" date="2020-06" db="EMBL/GenBank/DDBJ databases">
        <authorList>
            <person name="Sheffer M."/>
        </authorList>
    </citation>
    <scope>NUCLEOTIDE SEQUENCE</scope>
</reference>
<dbReference type="EMBL" id="JABXBU010000015">
    <property type="protein sequence ID" value="KAF8787282.1"/>
    <property type="molecule type" value="Genomic_DNA"/>
</dbReference>
<feature type="transmembrane region" description="Helical" evidence="1">
    <location>
        <begin position="47"/>
        <end position="69"/>
    </location>
</feature>
<feature type="transmembrane region" description="Helical" evidence="1">
    <location>
        <begin position="165"/>
        <end position="190"/>
    </location>
</feature>
<keyword evidence="1" id="KW-0472">Membrane</keyword>
<protein>
    <recommendedName>
        <fullName evidence="4">Gustatory receptor</fullName>
    </recommendedName>
</protein>
<proteinExistence type="predicted"/>
<feature type="transmembrane region" description="Helical" evidence="1">
    <location>
        <begin position="202"/>
        <end position="221"/>
    </location>
</feature>
<organism evidence="2 3">
    <name type="scientific">Argiope bruennichi</name>
    <name type="common">Wasp spider</name>
    <name type="synonym">Aranea bruennichi</name>
    <dbReference type="NCBI Taxonomy" id="94029"/>
    <lineage>
        <taxon>Eukaryota</taxon>
        <taxon>Metazoa</taxon>
        <taxon>Ecdysozoa</taxon>
        <taxon>Arthropoda</taxon>
        <taxon>Chelicerata</taxon>
        <taxon>Arachnida</taxon>
        <taxon>Araneae</taxon>
        <taxon>Araneomorphae</taxon>
        <taxon>Entelegynae</taxon>
        <taxon>Araneoidea</taxon>
        <taxon>Araneidae</taxon>
        <taxon>Argiope</taxon>
    </lineage>
</organism>
<reference evidence="2" key="1">
    <citation type="journal article" date="2020" name="bioRxiv">
        <title>Chromosome-level reference genome of the European wasp spider Argiope bruennichi: a resource for studies on range expansion and evolutionary adaptation.</title>
        <authorList>
            <person name="Sheffer M.M."/>
            <person name="Hoppe A."/>
            <person name="Krehenwinkel H."/>
            <person name="Uhl G."/>
            <person name="Kuss A.W."/>
            <person name="Jensen L."/>
            <person name="Jensen C."/>
            <person name="Gillespie R.G."/>
            <person name="Hoff K.J."/>
            <person name="Prost S."/>
        </authorList>
    </citation>
    <scope>NUCLEOTIDE SEQUENCE</scope>
</reference>
<accession>A0A8T0FA54</accession>
<gene>
    <name evidence="2" type="ORF">HNY73_008897</name>
</gene>
<evidence type="ECO:0008006" key="4">
    <source>
        <dbReference type="Google" id="ProtNLM"/>
    </source>
</evidence>
<dbReference type="Proteomes" id="UP000807504">
    <property type="component" value="Unassembled WGS sequence"/>
</dbReference>
<comment type="caution">
    <text evidence="2">The sequence shown here is derived from an EMBL/GenBank/DDBJ whole genome shotgun (WGS) entry which is preliminary data.</text>
</comment>
<keyword evidence="1" id="KW-0812">Transmembrane</keyword>
<keyword evidence="3" id="KW-1185">Reference proteome</keyword>
<feature type="transmembrane region" description="Helical" evidence="1">
    <location>
        <begin position="96"/>
        <end position="119"/>
    </location>
</feature>
<dbReference type="AlphaFoldDB" id="A0A8T0FA54"/>
<sequence>MISAYLISCSLPAVSYHVMRCRGKEIALLLQEFSHLSCSTYDRKGDMLLIIICCMPFLFSISVTATSIMTKDTEQFTYGYDVGSTPLKTFVLGLKFFLYFLLHPTLNNLFALLYCTICMRCRALIRDLKAEVMQYQLESFNVSKQFDILRQKEKLDSILDRTESIFSLSSFLIIITNILSCSSILGTTLLGADLQLHVVTQWLFYTIGVFGCLLTVFWVAGGISIELKEFKDAYYNKACARMLKSGIPEEPRMERWVLDKPDFVLTGYGIFSYTRNTLLAMVGALLTYTILVVNK</sequence>
<keyword evidence="1" id="KW-1133">Transmembrane helix</keyword>
<evidence type="ECO:0000313" key="2">
    <source>
        <dbReference type="EMBL" id="KAF8787282.1"/>
    </source>
</evidence>
<name>A0A8T0FA54_ARGBR</name>
<evidence type="ECO:0000256" key="1">
    <source>
        <dbReference type="SAM" id="Phobius"/>
    </source>
</evidence>
<feature type="transmembrane region" description="Helical" evidence="1">
    <location>
        <begin position="277"/>
        <end position="294"/>
    </location>
</feature>
<evidence type="ECO:0000313" key="3">
    <source>
        <dbReference type="Proteomes" id="UP000807504"/>
    </source>
</evidence>